<dbReference type="Proteomes" id="UP000808337">
    <property type="component" value="Unassembled WGS sequence"/>
</dbReference>
<accession>A0A9D7SVF3</accession>
<name>A0A9D7SVF3_9BACT</name>
<dbReference type="GO" id="GO:0016491">
    <property type="term" value="F:oxidoreductase activity"/>
    <property type="evidence" value="ECO:0007669"/>
    <property type="project" value="InterPro"/>
</dbReference>
<organism evidence="1 2">
    <name type="scientific">Candidatus Opimibacter skivensis</name>
    <dbReference type="NCBI Taxonomy" id="2982028"/>
    <lineage>
        <taxon>Bacteria</taxon>
        <taxon>Pseudomonadati</taxon>
        <taxon>Bacteroidota</taxon>
        <taxon>Saprospiria</taxon>
        <taxon>Saprospirales</taxon>
        <taxon>Saprospiraceae</taxon>
        <taxon>Candidatus Opimibacter</taxon>
    </lineage>
</organism>
<sequence>MNQARALVHAHTDGSMAVSTGAVEMGRGKYKNATGCS</sequence>
<dbReference type="AlphaFoldDB" id="A0A9D7SVF3"/>
<protein>
    <submittedName>
        <fullName evidence="1">Molybdopterin-dependent oxidoreductase</fullName>
    </submittedName>
</protein>
<gene>
    <name evidence="1" type="ORF">IPP15_15960</name>
</gene>
<dbReference type="Gene3D" id="3.30.365.10">
    <property type="entry name" value="Aldehyde oxidase/xanthine dehydrogenase, molybdopterin binding domain"/>
    <property type="match status" value="1"/>
</dbReference>
<dbReference type="EMBL" id="JADKGY010000027">
    <property type="protein sequence ID" value="MBK9983837.1"/>
    <property type="molecule type" value="Genomic_DNA"/>
</dbReference>
<reference evidence="1 2" key="1">
    <citation type="submission" date="2020-10" db="EMBL/GenBank/DDBJ databases">
        <title>Connecting structure to function with the recovery of over 1000 high-quality activated sludge metagenome-assembled genomes encoding full-length rRNA genes using long-read sequencing.</title>
        <authorList>
            <person name="Singleton C.M."/>
            <person name="Petriglieri F."/>
            <person name="Kristensen J.M."/>
            <person name="Kirkegaard R.H."/>
            <person name="Michaelsen T.Y."/>
            <person name="Andersen M.H."/>
            <person name="Karst S.M."/>
            <person name="Dueholm M.S."/>
            <person name="Nielsen P.H."/>
            <person name="Albertsen M."/>
        </authorList>
    </citation>
    <scope>NUCLEOTIDE SEQUENCE [LARGE SCALE GENOMIC DNA]</scope>
    <source>
        <strain evidence="1">Ribe_18-Q3-R11-54_MAXAC.273</strain>
    </source>
</reference>
<proteinExistence type="predicted"/>
<evidence type="ECO:0000313" key="2">
    <source>
        <dbReference type="Proteomes" id="UP000808337"/>
    </source>
</evidence>
<evidence type="ECO:0000313" key="1">
    <source>
        <dbReference type="EMBL" id="MBK9983837.1"/>
    </source>
</evidence>
<comment type="caution">
    <text evidence="1">The sequence shown here is derived from an EMBL/GenBank/DDBJ whole genome shotgun (WGS) entry which is preliminary data.</text>
</comment>
<dbReference type="SUPFAM" id="SSF56003">
    <property type="entry name" value="Molybdenum cofactor-binding domain"/>
    <property type="match status" value="1"/>
</dbReference>
<dbReference type="InterPro" id="IPR037165">
    <property type="entry name" value="AldOxase/xan_DH_Mopterin-bd_sf"/>
</dbReference>